<comment type="caution">
    <text evidence="2">The sequence shown here is derived from an EMBL/GenBank/DDBJ whole genome shotgun (WGS) entry which is preliminary data.</text>
</comment>
<proteinExistence type="predicted"/>
<protein>
    <submittedName>
        <fullName evidence="2">Uncharacterized protein</fullName>
    </submittedName>
</protein>
<organism evidence="2 3">
    <name type="scientific">Chloebia gouldiae</name>
    <name type="common">Gouldian finch</name>
    <name type="synonym">Erythrura gouldiae</name>
    <dbReference type="NCBI Taxonomy" id="44316"/>
    <lineage>
        <taxon>Eukaryota</taxon>
        <taxon>Metazoa</taxon>
        <taxon>Chordata</taxon>
        <taxon>Craniata</taxon>
        <taxon>Vertebrata</taxon>
        <taxon>Euteleostomi</taxon>
        <taxon>Archelosauria</taxon>
        <taxon>Archosauria</taxon>
        <taxon>Dinosauria</taxon>
        <taxon>Saurischia</taxon>
        <taxon>Theropoda</taxon>
        <taxon>Coelurosauria</taxon>
        <taxon>Aves</taxon>
        <taxon>Neognathae</taxon>
        <taxon>Neoaves</taxon>
        <taxon>Telluraves</taxon>
        <taxon>Australaves</taxon>
        <taxon>Passeriformes</taxon>
        <taxon>Passeroidea</taxon>
        <taxon>Passeridae</taxon>
        <taxon>Chloebia</taxon>
    </lineage>
</organism>
<dbReference type="EMBL" id="QUSF01000043">
    <property type="protein sequence ID" value="RLV98297.1"/>
    <property type="molecule type" value="Genomic_DNA"/>
</dbReference>
<name>A0A3L8S8Y6_CHLGU</name>
<accession>A0A3L8S8Y6</accession>
<reference evidence="2 3" key="1">
    <citation type="journal article" date="2018" name="Proc. R. Soc. B">
        <title>A non-coding region near Follistatin controls head colour polymorphism in the Gouldian finch.</title>
        <authorList>
            <person name="Toomey M.B."/>
            <person name="Marques C.I."/>
            <person name="Andrade P."/>
            <person name="Araujo P.M."/>
            <person name="Sabatino S."/>
            <person name="Gazda M.A."/>
            <person name="Afonso S."/>
            <person name="Lopes R.J."/>
            <person name="Corbo J.C."/>
            <person name="Carneiro M."/>
        </authorList>
    </citation>
    <scope>NUCLEOTIDE SEQUENCE [LARGE SCALE GENOMIC DNA]</scope>
    <source>
        <strain evidence="2">Red01</strain>
        <tissue evidence="2">Muscle</tissue>
    </source>
</reference>
<keyword evidence="3" id="KW-1185">Reference proteome</keyword>
<evidence type="ECO:0000313" key="2">
    <source>
        <dbReference type="EMBL" id="RLV98297.1"/>
    </source>
</evidence>
<dbReference type="Proteomes" id="UP000276834">
    <property type="component" value="Unassembled WGS sequence"/>
</dbReference>
<sequence>MATGQGLLQGKGTHARNVGLEPPDSIWASHKIRGEDFGEDPSGSDILVFWYLGILIPKNLDILIPQYLGILISQAVKGQEEQSFP</sequence>
<gene>
    <name evidence="2" type="ORF">DV515_00010947</name>
</gene>
<feature type="region of interest" description="Disordered" evidence="1">
    <location>
        <begin position="1"/>
        <end position="22"/>
    </location>
</feature>
<evidence type="ECO:0000256" key="1">
    <source>
        <dbReference type="SAM" id="MobiDB-lite"/>
    </source>
</evidence>
<evidence type="ECO:0000313" key="3">
    <source>
        <dbReference type="Proteomes" id="UP000276834"/>
    </source>
</evidence>
<dbReference type="AlphaFoldDB" id="A0A3L8S8Y6"/>